<feature type="signal peptide" evidence="6">
    <location>
        <begin position="1"/>
        <end position="19"/>
    </location>
</feature>
<dbReference type="PANTHER" id="PTHR10083">
    <property type="entry name" value="KUNITZ-TYPE PROTEASE INHIBITOR-RELATED"/>
    <property type="match status" value="1"/>
</dbReference>
<keyword evidence="9" id="KW-1185">Reference proteome</keyword>
<feature type="domain" description="BPTI/Kunitz inhibitor" evidence="7">
    <location>
        <begin position="31"/>
        <end position="88"/>
    </location>
</feature>
<feature type="chain" id="PRO_5002794243" description="BPTI/Kunitz inhibitor domain-containing protein" evidence="6">
    <location>
        <begin position="20"/>
        <end position="92"/>
    </location>
</feature>
<dbReference type="AlphaFoldDB" id="B3N7U3"/>
<evidence type="ECO:0000256" key="3">
    <source>
        <dbReference type="ARBA" id="ARBA00022690"/>
    </source>
</evidence>
<protein>
    <recommendedName>
        <fullName evidence="7">BPTI/Kunitz inhibitor domain-containing protein</fullName>
    </recommendedName>
</protein>
<dbReference type="PhylomeDB" id="B3N7U3"/>
<dbReference type="OMA" id="NPEMWYY"/>
<dbReference type="EMBL" id="CH954177">
    <property type="protein sequence ID" value="EDV58304.1"/>
    <property type="molecule type" value="Genomic_DNA"/>
</dbReference>
<dbReference type="GO" id="GO:0004867">
    <property type="term" value="F:serine-type endopeptidase inhibitor activity"/>
    <property type="evidence" value="ECO:0007669"/>
    <property type="project" value="UniProtKB-KW"/>
</dbReference>
<accession>B3N7U3</accession>
<dbReference type="PROSITE" id="PS51257">
    <property type="entry name" value="PROKAR_LIPOPROTEIN"/>
    <property type="match status" value="1"/>
</dbReference>
<dbReference type="OrthoDB" id="4473401at2759"/>
<evidence type="ECO:0000313" key="8">
    <source>
        <dbReference type="EMBL" id="EDV58304.1"/>
    </source>
</evidence>
<dbReference type="Proteomes" id="UP000008711">
    <property type="component" value="Unassembled WGS sequence"/>
</dbReference>
<dbReference type="PROSITE" id="PS50279">
    <property type="entry name" value="BPTI_KUNITZ_2"/>
    <property type="match status" value="1"/>
</dbReference>
<gene>
    <name evidence="8" type="primary">Dere\GG25311</name>
    <name evidence="8" type="synonym">dere_GLEANR_9956</name>
    <name evidence="8" type="synonym">GG25311</name>
    <name evidence="8" type="ORF">Dere_GG25311</name>
</gene>
<reference evidence="8 9" key="1">
    <citation type="journal article" date="2007" name="Nature">
        <title>Evolution of genes and genomes on the Drosophila phylogeny.</title>
        <authorList>
            <consortium name="Drosophila 12 Genomes Consortium"/>
            <person name="Clark A.G."/>
            <person name="Eisen M.B."/>
            <person name="Smith D.R."/>
            <person name="Bergman C.M."/>
            <person name="Oliver B."/>
            <person name="Markow T.A."/>
            <person name="Kaufman T.C."/>
            <person name="Kellis M."/>
            <person name="Gelbart W."/>
            <person name="Iyer V.N."/>
            <person name="Pollard D.A."/>
            <person name="Sackton T.B."/>
            <person name="Larracuente A.M."/>
            <person name="Singh N.D."/>
            <person name="Abad J.P."/>
            <person name="Abt D.N."/>
            <person name="Adryan B."/>
            <person name="Aguade M."/>
            <person name="Akashi H."/>
            <person name="Anderson W.W."/>
            <person name="Aquadro C.F."/>
            <person name="Ardell D.H."/>
            <person name="Arguello R."/>
            <person name="Artieri C.G."/>
            <person name="Barbash D.A."/>
            <person name="Barker D."/>
            <person name="Barsanti P."/>
            <person name="Batterham P."/>
            <person name="Batzoglou S."/>
            <person name="Begun D."/>
            <person name="Bhutkar A."/>
            <person name="Blanco E."/>
            <person name="Bosak S.A."/>
            <person name="Bradley R.K."/>
            <person name="Brand A.D."/>
            <person name="Brent M.R."/>
            <person name="Brooks A.N."/>
            <person name="Brown R.H."/>
            <person name="Butlin R.K."/>
            <person name="Caggese C."/>
            <person name="Calvi B.R."/>
            <person name="Bernardo de Carvalho A."/>
            <person name="Caspi A."/>
            <person name="Castrezana S."/>
            <person name="Celniker S.E."/>
            <person name="Chang J.L."/>
            <person name="Chapple C."/>
            <person name="Chatterji S."/>
            <person name="Chinwalla A."/>
            <person name="Civetta A."/>
            <person name="Clifton S.W."/>
            <person name="Comeron J.M."/>
            <person name="Costello J.C."/>
            <person name="Coyne J.A."/>
            <person name="Daub J."/>
            <person name="David R.G."/>
            <person name="Delcher A.L."/>
            <person name="Delehaunty K."/>
            <person name="Do C.B."/>
            <person name="Ebling H."/>
            <person name="Edwards K."/>
            <person name="Eickbush T."/>
            <person name="Evans J.D."/>
            <person name="Filipski A."/>
            <person name="Findeiss S."/>
            <person name="Freyhult E."/>
            <person name="Fulton L."/>
            <person name="Fulton R."/>
            <person name="Garcia A.C."/>
            <person name="Gardiner A."/>
            <person name="Garfield D.A."/>
            <person name="Garvin B.E."/>
            <person name="Gibson G."/>
            <person name="Gilbert D."/>
            <person name="Gnerre S."/>
            <person name="Godfrey J."/>
            <person name="Good R."/>
            <person name="Gotea V."/>
            <person name="Gravely B."/>
            <person name="Greenberg A.J."/>
            <person name="Griffiths-Jones S."/>
            <person name="Gross S."/>
            <person name="Guigo R."/>
            <person name="Gustafson E.A."/>
            <person name="Haerty W."/>
            <person name="Hahn M.W."/>
            <person name="Halligan D.L."/>
            <person name="Halpern A.L."/>
            <person name="Halter G.M."/>
            <person name="Han M.V."/>
            <person name="Heger A."/>
            <person name="Hillier L."/>
            <person name="Hinrichs A.S."/>
            <person name="Holmes I."/>
            <person name="Hoskins R.A."/>
            <person name="Hubisz M.J."/>
            <person name="Hultmark D."/>
            <person name="Huntley M.A."/>
            <person name="Jaffe D.B."/>
            <person name="Jagadeeshan S."/>
            <person name="Jeck W.R."/>
            <person name="Johnson J."/>
            <person name="Jones C.D."/>
            <person name="Jordan W.C."/>
            <person name="Karpen G.H."/>
            <person name="Kataoka E."/>
            <person name="Keightley P.D."/>
            <person name="Kheradpour P."/>
            <person name="Kirkness E.F."/>
            <person name="Koerich L.B."/>
            <person name="Kristiansen K."/>
            <person name="Kudrna D."/>
            <person name="Kulathinal R.J."/>
            <person name="Kumar S."/>
            <person name="Kwok R."/>
            <person name="Lander E."/>
            <person name="Langley C.H."/>
            <person name="Lapoint R."/>
            <person name="Lazzaro B.P."/>
            <person name="Lee S.J."/>
            <person name="Levesque L."/>
            <person name="Li R."/>
            <person name="Lin C.F."/>
            <person name="Lin M.F."/>
            <person name="Lindblad-Toh K."/>
            <person name="Llopart A."/>
            <person name="Long M."/>
            <person name="Low L."/>
            <person name="Lozovsky E."/>
            <person name="Lu J."/>
            <person name="Luo M."/>
            <person name="Machado C.A."/>
            <person name="Makalowski W."/>
            <person name="Marzo M."/>
            <person name="Matsuda M."/>
            <person name="Matzkin L."/>
            <person name="McAllister B."/>
            <person name="McBride C.S."/>
            <person name="McKernan B."/>
            <person name="McKernan K."/>
            <person name="Mendez-Lago M."/>
            <person name="Minx P."/>
            <person name="Mollenhauer M.U."/>
            <person name="Montooth K."/>
            <person name="Mount S.M."/>
            <person name="Mu X."/>
            <person name="Myers E."/>
            <person name="Negre B."/>
            <person name="Newfeld S."/>
            <person name="Nielsen R."/>
            <person name="Noor M.A."/>
            <person name="O'Grady P."/>
            <person name="Pachter L."/>
            <person name="Papaceit M."/>
            <person name="Parisi M.J."/>
            <person name="Parisi M."/>
            <person name="Parts L."/>
            <person name="Pedersen J.S."/>
            <person name="Pesole G."/>
            <person name="Phillippy A.M."/>
            <person name="Ponting C.P."/>
            <person name="Pop M."/>
            <person name="Porcelli D."/>
            <person name="Powell J.R."/>
            <person name="Prohaska S."/>
            <person name="Pruitt K."/>
            <person name="Puig M."/>
            <person name="Quesneville H."/>
            <person name="Ram K.R."/>
            <person name="Rand D."/>
            <person name="Rasmussen M.D."/>
            <person name="Reed L.K."/>
            <person name="Reenan R."/>
            <person name="Reily A."/>
            <person name="Remington K.A."/>
            <person name="Rieger T.T."/>
            <person name="Ritchie M.G."/>
            <person name="Robin C."/>
            <person name="Rogers Y.H."/>
            <person name="Rohde C."/>
            <person name="Rozas J."/>
            <person name="Rubenfield M.J."/>
            <person name="Ruiz A."/>
            <person name="Russo S."/>
            <person name="Salzberg S.L."/>
            <person name="Sanchez-Gracia A."/>
            <person name="Saranga D.J."/>
            <person name="Sato H."/>
            <person name="Schaeffer S.W."/>
            <person name="Schatz M.C."/>
            <person name="Schlenke T."/>
            <person name="Schwartz R."/>
            <person name="Segarra C."/>
            <person name="Singh R.S."/>
            <person name="Sirot L."/>
            <person name="Sirota M."/>
            <person name="Sisneros N.B."/>
            <person name="Smith C.D."/>
            <person name="Smith T.F."/>
            <person name="Spieth J."/>
            <person name="Stage D.E."/>
            <person name="Stark A."/>
            <person name="Stephan W."/>
            <person name="Strausberg R.L."/>
            <person name="Strempel S."/>
            <person name="Sturgill D."/>
            <person name="Sutton G."/>
            <person name="Sutton G.G."/>
            <person name="Tao W."/>
            <person name="Teichmann S."/>
            <person name="Tobari Y.N."/>
            <person name="Tomimura Y."/>
            <person name="Tsolas J.M."/>
            <person name="Valente V.L."/>
            <person name="Venter E."/>
            <person name="Venter J.C."/>
            <person name="Vicario S."/>
            <person name="Vieira F.G."/>
            <person name="Vilella A.J."/>
            <person name="Villasante A."/>
            <person name="Walenz B."/>
            <person name="Wang J."/>
            <person name="Wasserman M."/>
            <person name="Watts T."/>
            <person name="Wilson D."/>
            <person name="Wilson R.K."/>
            <person name="Wing R.A."/>
            <person name="Wolfner M.F."/>
            <person name="Wong A."/>
            <person name="Wong G.K."/>
            <person name="Wu C.I."/>
            <person name="Wu G."/>
            <person name="Yamamoto D."/>
            <person name="Yang H.P."/>
            <person name="Yang S.P."/>
            <person name="Yorke J.A."/>
            <person name="Yoshida K."/>
            <person name="Zdobnov E."/>
            <person name="Zhang P."/>
            <person name="Zhang Y."/>
            <person name="Zimin A.V."/>
            <person name="Baldwin J."/>
            <person name="Abdouelleil A."/>
            <person name="Abdulkadir J."/>
            <person name="Abebe A."/>
            <person name="Abera B."/>
            <person name="Abreu J."/>
            <person name="Acer S.C."/>
            <person name="Aftuck L."/>
            <person name="Alexander A."/>
            <person name="An P."/>
            <person name="Anderson E."/>
            <person name="Anderson S."/>
            <person name="Arachi H."/>
            <person name="Azer M."/>
            <person name="Bachantsang P."/>
            <person name="Barry A."/>
            <person name="Bayul T."/>
            <person name="Berlin A."/>
            <person name="Bessette D."/>
            <person name="Bloom T."/>
            <person name="Blye J."/>
            <person name="Boguslavskiy L."/>
            <person name="Bonnet C."/>
            <person name="Boukhgalter B."/>
            <person name="Bourzgui I."/>
            <person name="Brown A."/>
            <person name="Cahill P."/>
            <person name="Channer S."/>
            <person name="Cheshatsang Y."/>
            <person name="Chuda L."/>
            <person name="Citroen M."/>
            <person name="Collymore A."/>
            <person name="Cooke P."/>
            <person name="Costello M."/>
            <person name="D'Aco K."/>
            <person name="Daza R."/>
            <person name="De Haan G."/>
            <person name="DeGray S."/>
            <person name="DeMaso C."/>
            <person name="Dhargay N."/>
            <person name="Dooley K."/>
            <person name="Dooley E."/>
            <person name="Doricent M."/>
            <person name="Dorje P."/>
            <person name="Dorjee K."/>
            <person name="Dupes A."/>
            <person name="Elong R."/>
            <person name="Falk J."/>
            <person name="Farina A."/>
            <person name="Faro S."/>
            <person name="Ferguson D."/>
            <person name="Fisher S."/>
            <person name="Foley C.D."/>
            <person name="Franke A."/>
            <person name="Friedrich D."/>
            <person name="Gadbois L."/>
            <person name="Gearin G."/>
            <person name="Gearin C.R."/>
            <person name="Giannoukos G."/>
            <person name="Goode T."/>
            <person name="Graham J."/>
            <person name="Grandbois E."/>
            <person name="Grewal S."/>
            <person name="Gyaltsen K."/>
            <person name="Hafez N."/>
            <person name="Hagos B."/>
            <person name="Hall J."/>
            <person name="Henson C."/>
            <person name="Hollinger A."/>
            <person name="Honan T."/>
            <person name="Huard M.D."/>
            <person name="Hughes L."/>
            <person name="Hurhula B."/>
            <person name="Husby M.E."/>
            <person name="Kamat A."/>
            <person name="Kanga B."/>
            <person name="Kashin S."/>
            <person name="Khazanovich D."/>
            <person name="Kisner P."/>
            <person name="Lance K."/>
            <person name="Lara M."/>
            <person name="Lee W."/>
            <person name="Lennon N."/>
            <person name="Letendre F."/>
            <person name="LeVine R."/>
            <person name="Lipovsky A."/>
            <person name="Liu X."/>
            <person name="Liu J."/>
            <person name="Liu S."/>
            <person name="Lokyitsang T."/>
            <person name="Lokyitsang Y."/>
            <person name="Lubonja R."/>
            <person name="Lui A."/>
            <person name="MacDonald P."/>
            <person name="Magnisalis V."/>
            <person name="Maru K."/>
            <person name="Matthews C."/>
            <person name="McCusker W."/>
            <person name="McDonough S."/>
            <person name="Mehta T."/>
            <person name="Meldrim J."/>
            <person name="Meneus L."/>
            <person name="Mihai O."/>
            <person name="Mihalev A."/>
            <person name="Mihova T."/>
            <person name="Mittelman R."/>
            <person name="Mlenga V."/>
            <person name="Montmayeur A."/>
            <person name="Mulrain L."/>
            <person name="Navidi A."/>
            <person name="Naylor J."/>
            <person name="Negash T."/>
            <person name="Nguyen T."/>
            <person name="Nguyen N."/>
            <person name="Nicol R."/>
            <person name="Norbu C."/>
            <person name="Norbu N."/>
            <person name="Novod N."/>
            <person name="O'Neill B."/>
            <person name="Osman S."/>
            <person name="Markiewicz E."/>
            <person name="Oyono O.L."/>
            <person name="Patti C."/>
            <person name="Phunkhang P."/>
            <person name="Pierre F."/>
            <person name="Priest M."/>
            <person name="Raghuraman S."/>
            <person name="Rege F."/>
            <person name="Reyes R."/>
            <person name="Rise C."/>
            <person name="Rogov P."/>
            <person name="Ross K."/>
            <person name="Ryan E."/>
            <person name="Settipalli S."/>
            <person name="Shea T."/>
            <person name="Sherpa N."/>
            <person name="Shi L."/>
            <person name="Shih D."/>
            <person name="Sparrow T."/>
            <person name="Spaulding J."/>
            <person name="Stalker J."/>
            <person name="Stange-Thomann N."/>
            <person name="Stavropoulos S."/>
            <person name="Stone C."/>
            <person name="Strader C."/>
            <person name="Tesfaye S."/>
            <person name="Thomson T."/>
            <person name="Thoulutsang Y."/>
            <person name="Thoulutsang D."/>
            <person name="Topham K."/>
            <person name="Topping I."/>
            <person name="Tsamla T."/>
            <person name="Vassiliev H."/>
            <person name="Vo A."/>
            <person name="Wangchuk T."/>
            <person name="Wangdi T."/>
            <person name="Weiand M."/>
            <person name="Wilkinson J."/>
            <person name="Wilson A."/>
            <person name="Yadav S."/>
            <person name="Young G."/>
            <person name="Yu Q."/>
            <person name="Zembek L."/>
            <person name="Zhong D."/>
            <person name="Zimmer A."/>
            <person name="Zwirko Z."/>
            <person name="Jaffe D.B."/>
            <person name="Alvarez P."/>
            <person name="Brockman W."/>
            <person name="Butler J."/>
            <person name="Chin C."/>
            <person name="Gnerre S."/>
            <person name="Grabherr M."/>
            <person name="Kleber M."/>
            <person name="Mauceli E."/>
            <person name="MacCallum I."/>
        </authorList>
    </citation>
    <scope>NUCLEOTIDE SEQUENCE [LARGE SCALE GENOMIC DNA]</scope>
    <source>
        <strain evidence="8 9">TSC#14021-0224.01</strain>
    </source>
</reference>
<sequence>MKLFLILSSLVLYVALSSAQSCPGLPGFQNCLNGKDEGVERARHCNSDPNPEMWYYNQNRNRCIKMKYLGCKGNRNRYCKLKDCQRACVRRS</sequence>
<dbReference type="InterPro" id="IPR050098">
    <property type="entry name" value="TFPI/VKTCI-like"/>
</dbReference>
<dbReference type="SMART" id="SM00131">
    <property type="entry name" value="KU"/>
    <property type="match status" value="1"/>
</dbReference>
<dbReference type="GO" id="GO:0005615">
    <property type="term" value="C:extracellular space"/>
    <property type="evidence" value="ECO:0007669"/>
    <property type="project" value="TreeGrafter"/>
</dbReference>
<dbReference type="eggNOG" id="KOG3017">
    <property type="taxonomic scope" value="Eukaryota"/>
</dbReference>
<dbReference type="PANTHER" id="PTHR10083:SF217">
    <property type="entry name" value="BOOPHILIN-H2"/>
    <property type="match status" value="1"/>
</dbReference>
<evidence type="ECO:0000256" key="2">
    <source>
        <dbReference type="ARBA" id="ARBA00022525"/>
    </source>
</evidence>
<keyword evidence="2" id="KW-0964">Secreted</keyword>
<organism evidence="8 9">
    <name type="scientific">Drosophila erecta</name>
    <name type="common">Fruit fly</name>
    <dbReference type="NCBI Taxonomy" id="7220"/>
    <lineage>
        <taxon>Eukaryota</taxon>
        <taxon>Metazoa</taxon>
        <taxon>Ecdysozoa</taxon>
        <taxon>Arthropoda</taxon>
        <taxon>Hexapoda</taxon>
        <taxon>Insecta</taxon>
        <taxon>Pterygota</taxon>
        <taxon>Neoptera</taxon>
        <taxon>Endopterygota</taxon>
        <taxon>Diptera</taxon>
        <taxon>Brachycera</taxon>
        <taxon>Muscomorpha</taxon>
        <taxon>Ephydroidea</taxon>
        <taxon>Drosophilidae</taxon>
        <taxon>Drosophila</taxon>
        <taxon>Sophophora</taxon>
    </lineage>
</organism>
<evidence type="ECO:0000313" key="9">
    <source>
        <dbReference type="Proteomes" id="UP000008711"/>
    </source>
</evidence>
<evidence type="ECO:0000256" key="5">
    <source>
        <dbReference type="ARBA" id="ARBA00023157"/>
    </source>
</evidence>
<keyword evidence="3" id="KW-0646">Protease inhibitor</keyword>
<evidence type="ECO:0000256" key="4">
    <source>
        <dbReference type="ARBA" id="ARBA00022900"/>
    </source>
</evidence>
<keyword evidence="5" id="KW-1015">Disulfide bond</keyword>
<dbReference type="InterPro" id="IPR036880">
    <property type="entry name" value="Kunitz_BPTI_sf"/>
</dbReference>
<dbReference type="CDD" id="cd00109">
    <property type="entry name" value="Kunitz-type"/>
    <property type="match status" value="1"/>
</dbReference>
<dbReference type="KEGG" id="der:6542643"/>
<dbReference type="Pfam" id="PF00014">
    <property type="entry name" value="Kunitz_BPTI"/>
    <property type="match status" value="1"/>
</dbReference>
<dbReference type="HOGENOM" id="CLU_164133_0_1_1"/>
<comment type="subcellular location">
    <subcellularLocation>
        <location evidence="1">Secreted</location>
    </subcellularLocation>
</comment>
<dbReference type="SUPFAM" id="SSF57362">
    <property type="entry name" value="BPTI-like"/>
    <property type="match status" value="1"/>
</dbReference>
<evidence type="ECO:0000259" key="7">
    <source>
        <dbReference type="PROSITE" id="PS50279"/>
    </source>
</evidence>
<keyword evidence="4" id="KW-0722">Serine protease inhibitor</keyword>
<keyword evidence="6" id="KW-0732">Signal</keyword>
<dbReference type="Gene3D" id="4.10.410.10">
    <property type="entry name" value="Pancreatic trypsin inhibitor Kunitz domain"/>
    <property type="match status" value="1"/>
</dbReference>
<name>B3N7U3_DROER</name>
<evidence type="ECO:0000256" key="6">
    <source>
        <dbReference type="SAM" id="SignalP"/>
    </source>
</evidence>
<dbReference type="InterPro" id="IPR002223">
    <property type="entry name" value="Kunitz_BPTI"/>
</dbReference>
<reference evidence="8 9" key="2">
    <citation type="journal article" date="2008" name="Bioinformatics">
        <title>Assembly reconciliation.</title>
        <authorList>
            <person name="Zimin A.V."/>
            <person name="Smith D.R."/>
            <person name="Sutton G."/>
            <person name="Yorke J.A."/>
        </authorList>
    </citation>
    <scope>NUCLEOTIDE SEQUENCE [LARGE SCALE GENOMIC DNA]</scope>
    <source>
        <strain evidence="8 9">TSC#14021-0224.01</strain>
    </source>
</reference>
<evidence type="ECO:0000256" key="1">
    <source>
        <dbReference type="ARBA" id="ARBA00004613"/>
    </source>
</evidence>
<proteinExistence type="predicted"/>